<name>A0A0S7BMG3_9CHLR</name>
<dbReference type="PANTHER" id="PTHR34138:SF1">
    <property type="entry name" value="CELL SHAPE-DETERMINING PROTEIN MREC"/>
    <property type="match status" value="1"/>
</dbReference>
<dbReference type="GO" id="GO:0005886">
    <property type="term" value="C:plasma membrane"/>
    <property type="evidence" value="ECO:0007669"/>
    <property type="project" value="TreeGrafter"/>
</dbReference>
<dbReference type="GO" id="GO:0008360">
    <property type="term" value="P:regulation of cell shape"/>
    <property type="evidence" value="ECO:0007669"/>
    <property type="project" value="UniProtKB-KW"/>
</dbReference>
<dbReference type="InterPro" id="IPR042177">
    <property type="entry name" value="Cell/Rod_1"/>
</dbReference>
<dbReference type="AlphaFoldDB" id="A0A0S7BMG3"/>
<comment type="function">
    <text evidence="5">Involved in formation and maintenance of cell shape.</text>
</comment>
<evidence type="ECO:0000313" key="10">
    <source>
        <dbReference type="Proteomes" id="UP000053370"/>
    </source>
</evidence>
<feature type="domain" description="Rod shape-determining protein MreC beta-barrel core" evidence="8">
    <location>
        <begin position="119"/>
        <end position="264"/>
    </location>
</feature>
<keyword evidence="6" id="KW-0175">Coiled coil</keyword>
<reference evidence="9" key="1">
    <citation type="journal article" date="2015" name="Genome Announc.">
        <title>Draft Genome Sequence of Anaerolineae Strain TC1, a Novel Isolate from a Methanogenic Wastewater Treatment System.</title>
        <authorList>
            <person name="Matsuura N."/>
            <person name="Tourlousse D.M."/>
            <person name="Sun L."/>
            <person name="Toyonaga M."/>
            <person name="Kuroda K."/>
            <person name="Ohashi A."/>
            <person name="Cruz R."/>
            <person name="Yamaguchi T."/>
            <person name="Sekiguchi Y."/>
        </authorList>
    </citation>
    <scope>NUCLEOTIDE SEQUENCE [LARGE SCALE GENOMIC DNA]</scope>
    <source>
        <strain evidence="9">TC1</strain>
    </source>
</reference>
<dbReference type="PANTHER" id="PTHR34138">
    <property type="entry name" value="CELL SHAPE-DETERMINING PROTEIN MREC"/>
    <property type="match status" value="1"/>
</dbReference>
<dbReference type="EMBL" id="DF968181">
    <property type="protein sequence ID" value="GAP41562.1"/>
    <property type="molecule type" value="Genomic_DNA"/>
</dbReference>
<dbReference type="Proteomes" id="UP000053370">
    <property type="component" value="Unassembled WGS sequence"/>
</dbReference>
<keyword evidence="7" id="KW-0472">Membrane</keyword>
<accession>A0A0S7BMG3</accession>
<dbReference type="InterPro" id="IPR055342">
    <property type="entry name" value="MreC_beta-barrel_core"/>
</dbReference>
<evidence type="ECO:0000256" key="7">
    <source>
        <dbReference type="SAM" id="Phobius"/>
    </source>
</evidence>
<evidence type="ECO:0000256" key="5">
    <source>
        <dbReference type="PIRNR" id="PIRNR038471"/>
    </source>
</evidence>
<proteinExistence type="inferred from homology"/>
<dbReference type="Pfam" id="PF04085">
    <property type="entry name" value="MreC"/>
    <property type="match status" value="1"/>
</dbReference>
<dbReference type="InterPro" id="IPR007221">
    <property type="entry name" value="MreC"/>
</dbReference>
<sequence>MKRRFSENWRKLTVFIFVIGIILLALSGFLTTILNQFIDPVIELQTWFSERVQVIYEFITVPRDVISLRQENQQLQDTVSLLQKKIIQLEQDLKEADILYALLGFARGRPEETYIAAAVIGKDPSPFLQYVLIDKGTDDGVMYNMPVVTEKGLVGRIDAVTASAARVQLITDAKSQVNAIIEEAGAEGIITGSVTADITIEMVSQEAELQAGQIIQTSGVGGRYPSEVVIGQVLNVNKLENELFQSAAVQPAEDFQNLQAVLVVANFRPSNIAPLE</sequence>
<feature type="transmembrane region" description="Helical" evidence="7">
    <location>
        <begin position="12"/>
        <end position="34"/>
    </location>
</feature>
<keyword evidence="10" id="KW-1185">Reference proteome</keyword>
<dbReference type="NCBIfam" id="TIGR00219">
    <property type="entry name" value="mreC"/>
    <property type="match status" value="1"/>
</dbReference>
<evidence type="ECO:0000256" key="3">
    <source>
        <dbReference type="ARBA" id="ARBA00022960"/>
    </source>
</evidence>
<protein>
    <recommendedName>
        <fullName evidence="2 5">Cell shape-determining protein MreC</fullName>
    </recommendedName>
    <alternativeName>
        <fullName evidence="4 5">Cell shape protein MreC</fullName>
    </alternativeName>
</protein>
<dbReference type="InterPro" id="IPR042175">
    <property type="entry name" value="Cell/Rod_MreC_2"/>
</dbReference>
<keyword evidence="3 5" id="KW-0133">Cell shape</keyword>
<dbReference type="PIRSF" id="PIRSF038471">
    <property type="entry name" value="MreC"/>
    <property type="match status" value="1"/>
</dbReference>
<dbReference type="STRING" id="1678840.ATC1_131554"/>
<evidence type="ECO:0000313" key="9">
    <source>
        <dbReference type="EMBL" id="GAP41562.1"/>
    </source>
</evidence>
<comment type="similarity">
    <text evidence="1 5">Belongs to the MreC family.</text>
</comment>
<dbReference type="PATRIC" id="fig|1678840.3.peg.3040"/>
<evidence type="ECO:0000256" key="4">
    <source>
        <dbReference type="ARBA" id="ARBA00032089"/>
    </source>
</evidence>
<dbReference type="Gene3D" id="2.40.10.340">
    <property type="entry name" value="Rod shape-determining protein MreC, domain 1"/>
    <property type="match status" value="1"/>
</dbReference>
<keyword evidence="7" id="KW-1133">Transmembrane helix</keyword>
<evidence type="ECO:0000259" key="8">
    <source>
        <dbReference type="Pfam" id="PF04085"/>
    </source>
</evidence>
<dbReference type="OrthoDB" id="9792313at2"/>
<feature type="coiled-coil region" evidence="6">
    <location>
        <begin position="65"/>
        <end position="99"/>
    </location>
</feature>
<keyword evidence="7" id="KW-0812">Transmembrane</keyword>
<dbReference type="RefSeq" id="WP_062283037.1">
    <property type="nucleotide sequence ID" value="NZ_DF968181.1"/>
</dbReference>
<gene>
    <name evidence="9" type="ORF">ATC1_131554</name>
</gene>
<evidence type="ECO:0000256" key="1">
    <source>
        <dbReference type="ARBA" id="ARBA00009369"/>
    </source>
</evidence>
<evidence type="ECO:0000256" key="6">
    <source>
        <dbReference type="SAM" id="Coils"/>
    </source>
</evidence>
<dbReference type="Gene3D" id="2.40.10.350">
    <property type="entry name" value="Rod shape-determining protein MreC, domain 2"/>
    <property type="match status" value="1"/>
</dbReference>
<organism evidence="9">
    <name type="scientific">Flexilinea flocculi</name>
    <dbReference type="NCBI Taxonomy" id="1678840"/>
    <lineage>
        <taxon>Bacteria</taxon>
        <taxon>Bacillati</taxon>
        <taxon>Chloroflexota</taxon>
        <taxon>Anaerolineae</taxon>
        <taxon>Anaerolineales</taxon>
        <taxon>Anaerolineaceae</taxon>
        <taxon>Flexilinea</taxon>
    </lineage>
</organism>
<evidence type="ECO:0000256" key="2">
    <source>
        <dbReference type="ARBA" id="ARBA00013855"/>
    </source>
</evidence>